<dbReference type="Pfam" id="PF13912">
    <property type="entry name" value="zf-C2H2_6"/>
    <property type="match status" value="1"/>
</dbReference>
<dbReference type="InterPro" id="IPR013087">
    <property type="entry name" value="Znf_C2H2_type"/>
</dbReference>
<dbReference type="Gene3D" id="3.40.1800.20">
    <property type="match status" value="1"/>
</dbReference>
<name>A0ABD1CDT0_CULPP</name>
<keyword evidence="1" id="KW-0479">Metal-binding</keyword>
<feature type="domain" description="C2H2-type" evidence="3">
    <location>
        <begin position="386"/>
        <end position="409"/>
    </location>
</feature>
<gene>
    <name evidence="4" type="ORF">pipiens_004885</name>
</gene>
<comment type="caution">
    <text evidence="4">The sequence shown here is derived from an EMBL/GenBank/DDBJ whole genome shotgun (WGS) entry which is preliminary data.</text>
</comment>
<evidence type="ECO:0000256" key="2">
    <source>
        <dbReference type="SAM" id="MobiDB-lite"/>
    </source>
</evidence>
<reference evidence="4 5" key="1">
    <citation type="submission" date="2024-05" db="EMBL/GenBank/DDBJ databases">
        <title>Culex pipiens pipiens assembly and annotation.</title>
        <authorList>
            <person name="Alout H."/>
            <person name="Durand T."/>
        </authorList>
    </citation>
    <scope>NUCLEOTIDE SEQUENCE [LARGE SCALE GENOMIC DNA]</scope>
    <source>
        <strain evidence="4">HA-2024</strain>
        <tissue evidence="4">Whole body</tissue>
    </source>
</reference>
<protein>
    <recommendedName>
        <fullName evidence="3">C2H2-type domain-containing protein</fullName>
    </recommendedName>
</protein>
<feature type="domain" description="C2H2-type" evidence="3">
    <location>
        <begin position="441"/>
        <end position="468"/>
    </location>
</feature>
<feature type="domain" description="C2H2-type" evidence="3">
    <location>
        <begin position="412"/>
        <end position="440"/>
    </location>
</feature>
<evidence type="ECO:0000313" key="5">
    <source>
        <dbReference type="Proteomes" id="UP001562425"/>
    </source>
</evidence>
<dbReference type="InterPro" id="IPR036236">
    <property type="entry name" value="Znf_C2H2_sf"/>
</dbReference>
<organism evidence="4 5">
    <name type="scientific">Culex pipiens pipiens</name>
    <name type="common">Northern house mosquito</name>
    <dbReference type="NCBI Taxonomy" id="38569"/>
    <lineage>
        <taxon>Eukaryota</taxon>
        <taxon>Metazoa</taxon>
        <taxon>Ecdysozoa</taxon>
        <taxon>Arthropoda</taxon>
        <taxon>Hexapoda</taxon>
        <taxon>Insecta</taxon>
        <taxon>Pterygota</taxon>
        <taxon>Neoptera</taxon>
        <taxon>Endopterygota</taxon>
        <taxon>Diptera</taxon>
        <taxon>Nematocera</taxon>
        <taxon>Culicoidea</taxon>
        <taxon>Culicidae</taxon>
        <taxon>Culicinae</taxon>
        <taxon>Culicini</taxon>
        <taxon>Culex</taxon>
        <taxon>Culex</taxon>
    </lineage>
</organism>
<dbReference type="PROSITE" id="PS00028">
    <property type="entry name" value="ZINC_FINGER_C2H2_1"/>
    <property type="match status" value="8"/>
</dbReference>
<sequence length="598" mass="69203">MTEILTEMQPCGQLVGHSGCLTQIATDSKYTDIVLSFSNDMTQILWKLTRDDANYDIPQKRLTLDGNTRKRPKYVPLLVTGNPAVPMDLDSLCHLCLCKNSAAQPPQIIPEDVELRRKIDRVFYFEIFRGSASLARSPMVCVPCAETVERFYQYAQEVSLNQELIRGQLAVGEPSTSRDFKVQIKQEVDTEWVGVQALCQTVGEVRPGGDGEEEFEQYEGLDSEVDIKKDHDWDDDGGADDGDDMESSFSEEEGEEFAEVKPKRKYKPRQKSTEPKKPKKEKDNVRNHAKEEFVLQHFTLMCDICSEAVSSFKHLRGHFREVHDQEAYVRCCDKKIYKSWVIIEHYQLHIDPHSFHCELCNKDYSTSRVLKEHLKEVHAPMEARPFKCDTCLKQFVSRSHLNAHIQVSHGSFQCPQCPSMLASKSSLTKHITMMHGEGERYVCDICARVFRYKQGLDKHVKNHLGTRIEEKVQCSICSSWFTDQNCLNKHIRRIHVQTDLASLACDMCGHVARNQNALYCHKRRMHTEEKFECEMCGKKFRRVNHMREHVAIHHTGADLYGCNYCPERFNAKNKQLVHRKTAHPVEWEEEMRKRALRE</sequence>
<evidence type="ECO:0000259" key="3">
    <source>
        <dbReference type="PROSITE" id="PS50157"/>
    </source>
</evidence>
<dbReference type="GO" id="GO:0008270">
    <property type="term" value="F:zinc ion binding"/>
    <property type="evidence" value="ECO:0007669"/>
    <property type="project" value="UniProtKB-KW"/>
</dbReference>
<feature type="domain" description="C2H2-type" evidence="3">
    <location>
        <begin position="560"/>
        <end position="588"/>
    </location>
</feature>
<dbReference type="InterPro" id="IPR015943">
    <property type="entry name" value="WD40/YVTN_repeat-like_dom_sf"/>
</dbReference>
<feature type="region of interest" description="Disordered" evidence="2">
    <location>
        <begin position="226"/>
        <end position="286"/>
    </location>
</feature>
<feature type="domain" description="C2H2-type" evidence="3">
    <location>
        <begin position="300"/>
        <end position="328"/>
    </location>
</feature>
<feature type="compositionally biased region" description="Basic and acidic residues" evidence="2">
    <location>
        <begin position="271"/>
        <end position="286"/>
    </location>
</feature>
<dbReference type="Pfam" id="PF00096">
    <property type="entry name" value="zf-C2H2"/>
    <property type="match status" value="3"/>
</dbReference>
<dbReference type="InterPro" id="IPR039970">
    <property type="entry name" value="TF_Grauzone"/>
</dbReference>
<proteinExistence type="predicted"/>
<dbReference type="EMBL" id="JBEHCU010013270">
    <property type="protein sequence ID" value="KAL1374546.1"/>
    <property type="molecule type" value="Genomic_DNA"/>
</dbReference>
<feature type="compositionally biased region" description="Acidic residues" evidence="2">
    <location>
        <begin position="233"/>
        <end position="257"/>
    </location>
</feature>
<keyword evidence="1" id="KW-0863">Zinc-finger</keyword>
<dbReference type="SMART" id="SM00868">
    <property type="entry name" value="zf-AD"/>
    <property type="match status" value="1"/>
</dbReference>
<keyword evidence="1" id="KW-0862">Zinc</keyword>
<keyword evidence="5" id="KW-1185">Reference proteome</keyword>
<dbReference type="PROSITE" id="PS50157">
    <property type="entry name" value="ZINC_FINGER_C2H2_2"/>
    <property type="match status" value="9"/>
</dbReference>
<feature type="domain" description="C2H2-type" evidence="3">
    <location>
        <begin position="355"/>
        <end position="383"/>
    </location>
</feature>
<dbReference type="InterPro" id="IPR012934">
    <property type="entry name" value="Znf_AD"/>
</dbReference>
<dbReference type="PANTHER" id="PTHR23225">
    <property type="entry name" value="ZINC FINGER PROTEIN"/>
    <property type="match status" value="1"/>
</dbReference>
<dbReference type="Gene3D" id="2.130.10.10">
    <property type="entry name" value="YVTN repeat-like/Quinoprotein amine dehydrogenase"/>
    <property type="match status" value="1"/>
</dbReference>
<feature type="domain" description="C2H2-type" evidence="3">
    <location>
        <begin position="472"/>
        <end position="500"/>
    </location>
</feature>
<dbReference type="PANTHER" id="PTHR23225:SF2">
    <property type="entry name" value="AT09679P-RELATED"/>
    <property type="match status" value="1"/>
</dbReference>
<dbReference type="SUPFAM" id="SSF57667">
    <property type="entry name" value="beta-beta-alpha zinc fingers"/>
    <property type="match status" value="4"/>
</dbReference>
<evidence type="ECO:0000313" key="4">
    <source>
        <dbReference type="EMBL" id="KAL1374546.1"/>
    </source>
</evidence>
<dbReference type="Gene3D" id="3.30.160.60">
    <property type="entry name" value="Classic Zinc Finger"/>
    <property type="match status" value="5"/>
</dbReference>
<accession>A0ABD1CDT0</accession>
<feature type="domain" description="C2H2-type" evidence="3">
    <location>
        <begin position="503"/>
        <end position="531"/>
    </location>
</feature>
<dbReference type="Proteomes" id="UP001562425">
    <property type="component" value="Unassembled WGS sequence"/>
</dbReference>
<dbReference type="SMART" id="SM00355">
    <property type="entry name" value="ZnF_C2H2"/>
    <property type="match status" value="9"/>
</dbReference>
<dbReference type="Pfam" id="PF12874">
    <property type="entry name" value="zf-met"/>
    <property type="match status" value="1"/>
</dbReference>
<dbReference type="AlphaFoldDB" id="A0ABD1CDT0"/>
<evidence type="ECO:0000256" key="1">
    <source>
        <dbReference type="PROSITE-ProRule" id="PRU00042"/>
    </source>
</evidence>
<feature type="domain" description="C2H2-type" evidence="3">
    <location>
        <begin position="531"/>
        <end position="559"/>
    </location>
</feature>